<dbReference type="Gene3D" id="2.60.40.790">
    <property type="match status" value="1"/>
</dbReference>
<dbReference type="Pfam" id="PF04969">
    <property type="entry name" value="CS"/>
    <property type="match status" value="1"/>
</dbReference>
<gene>
    <name evidence="4" type="ORF">CCMP2556_LOCUS14473</name>
</gene>
<dbReference type="InterPro" id="IPR011990">
    <property type="entry name" value="TPR-like_helical_dom_sf"/>
</dbReference>
<dbReference type="PROSITE" id="PS50005">
    <property type="entry name" value="TPR"/>
    <property type="match status" value="1"/>
</dbReference>
<dbReference type="Proteomes" id="UP001642484">
    <property type="component" value="Unassembled WGS sequence"/>
</dbReference>
<dbReference type="PANTHER" id="PTHR46423">
    <property type="entry name" value="RNA POLYMERASE II-ASSOCIATED PROTEIN 3"/>
    <property type="match status" value="1"/>
</dbReference>
<feature type="domain" description="CS" evidence="3">
    <location>
        <begin position="200"/>
        <end position="298"/>
    </location>
</feature>
<feature type="repeat" description="TPR" evidence="2">
    <location>
        <begin position="97"/>
        <end position="130"/>
    </location>
</feature>
<organism evidence="4 5">
    <name type="scientific">Durusdinium trenchii</name>
    <dbReference type="NCBI Taxonomy" id="1381693"/>
    <lineage>
        <taxon>Eukaryota</taxon>
        <taxon>Sar</taxon>
        <taxon>Alveolata</taxon>
        <taxon>Dinophyceae</taxon>
        <taxon>Suessiales</taxon>
        <taxon>Symbiodiniaceae</taxon>
        <taxon>Durusdinium</taxon>
    </lineage>
</organism>
<evidence type="ECO:0000313" key="4">
    <source>
        <dbReference type="EMBL" id="CAK9021520.1"/>
    </source>
</evidence>
<comment type="caution">
    <text evidence="4">The sequence shown here is derived from an EMBL/GenBank/DDBJ whole genome shotgun (WGS) entry which is preliminary data.</text>
</comment>
<name>A0ABP0K416_9DINO</name>
<dbReference type="InterPro" id="IPR051966">
    <property type="entry name" value="RPAP3"/>
</dbReference>
<dbReference type="InterPro" id="IPR008978">
    <property type="entry name" value="HSP20-like_chaperone"/>
</dbReference>
<proteinExistence type="predicted"/>
<evidence type="ECO:0000313" key="5">
    <source>
        <dbReference type="Proteomes" id="UP001642484"/>
    </source>
</evidence>
<dbReference type="SUPFAM" id="SSF48452">
    <property type="entry name" value="TPR-like"/>
    <property type="match status" value="1"/>
</dbReference>
<dbReference type="SMART" id="SM00028">
    <property type="entry name" value="TPR"/>
    <property type="match status" value="3"/>
</dbReference>
<dbReference type="InterPro" id="IPR019734">
    <property type="entry name" value="TPR_rpt"/>
</dbReference>
<reference evidence="4 5" key="1">
    <citation type="submission" date="2024-02" db="EMBL/GenBank/DDBJ databases">
        <authorList>
            <person name="Chen Y."/>
            <person name="Shah S."/>
            <person name="Dougan E. K."/>
            <person name="Thang M."/>
            <person name="Chan C."/>
        </authorList>
    </citation>
    <scope>NUCLEOTIDE SEQUENCE [LARGE SCALE GENOMIC DNA]</scope>
</reference>
<dbReference type="EMBL" id="CAXAMN010007435">
    <property type="protein sequence ID" value="CAK9021520.1"/>
    <property type="molecule type" value="Genomic_DNA"/>
</dbReference>
<dbReference type="SUPFAM" id="SSF49764">
    <property type="entry name" value="HSP20-like chaperones"/>
    <property type="match status" value="1"/>
</dbReference>
<sequence>MLEGEAVSQASANAGPEIREEVERLKAQGNEEFRNGDFEAALEKYALALRSLERVAYVDAIASTLASNQALCLLKLAKFQEAEERASAALVADPSNSKAAYRRGLARLKLGEPRGAAEDLQKAQRLEPQNAEIRQKLAEARELASAAPIGEEEVAVAAAAAGALGKDGGLYNEKSDLNEGRLAGSYQEQREWVRTIDKWNEIVDISFADEENKNCISVYMSLPGIHEIAPNKVCVWMTATTLEVRIIELRGENWCYVAQELWGQINPERSSWKIRKDKLSLKLDKRAARSWDKWEKLRRI</sequence>
<dbReference type="PANTHER" id="PTHR46423:SF1">
    <property type="entry name" value="RNA POLYMERASE II-ASSOCIATED PROTEIN 3"/>
    <property type="match status" value="1"/>
</dbReference>
<evidence type="ECO:0000259" key="3">
    <source>
        <dbReference type="PROSITE" id="PS51203"/>
    </source>
</evidence>
<evidence type="ECO:0000256" key="1">
    <source>
        <dbReference type="ARBA" id="ARBA00022803"/>
    </source>
</evidence>
<dbReference type="InterPro" id="IPR007052">
    <property type="entry name" value="CS_dom"/>
</dbReference>
<protein>
    <recommendedName>
        <fullName evidence="3">CS domain-containing protein</fullName>
    </recommendedName>
</protein>
<dbReference type="PROSITE" id="PS51203">
    <property type="entry name" value="CS"/>
    <property type="match status" value="1"/>
</dbReference>
<keyword evidence="5" id="KW-1185">Reference proteome</keyword>
<keyword evidence="1 2" id="KW-0802">TPR repeat</keyword>
<evidence type="ECO:0000256" key="2">
    <source>
        <dbReference type="PROSITE-ProRule" id="PRU00339"/>
    </source>
</evidence>
<dbReference type="Gene3D" id="1.25.40.10">
    <property type="entry name" value="Tetratricopeptide repeat domain"/>
    <property type="match status" value="1"/>
</dbReference>
<accession>A0ABP0K416</accession>